<name>A0AAJ0H165_9PEZI</name>
<feature type="compositionally biased region" description="Low complexity" evidence="1">
    <location>
        <begin position="461"/>
        <end position="480"/>
    </location>
</feature>
<feature type="compositionally biased region" description="Low complexity" evidence="1">
    <location>
        <begin position="158"/>
        <end position="169"/>
    </location>
</feature>
<sequence>AVKNLRAMFEQKGETSPPERGRSPGIPHGPDSPRPLSKVRTSFVAIEKDGRIGLQREGSQDSISAIRKLSGDSNAVMTPTAGTPTAGSEKSNPFEGVLRSPARMSLRTQPIFESPKADSPKPDVALPAEEPQSVKQVTVPASDAQSKVSTPNGEVTKEGPSGSAGSPEGEAVKTNGAESGKEPQKTAEQESSKPATRTTKSAPKPLSVPLGGKSATKAEKSPTAHKGPRTPPATSAHHPAPRKTPEKKAQPLENPVTPQTTAASAKPSGPSSIKKPPSLQSSPAHTTFVKPKPKSPTRPIKLPPSLTTHTASSGSKVNVPRQSLSRTGSRAPSSMSRASGRASSVGPQGRPASRASGSTAGGTHNAAPSKGPLRQNSTTSRARPSLGPPPKQSAKEHPPTKSEKEVDQSFLARMMRPTKASASKVAERVHTSPPRKAAAGSKKAATAKPIKKIVPKSTGIAASSKQAQGSAADADNTTAD</sequence>
<comment type="caution">
    <text evidence="2">The sequence shown here is derived from an EMBL/GenBank/DDBJ whole genome shotgun (WGS) entry which is preliminary data.</text>
</comment>
<feature type="compositionally biased region" description="Low complexity" evidence="1">
    <location>
        <begin position="328"/>
        <end position="346"/>
    </location>
</feature>
<dbReference type="RefSeq" id="XP_062725689.1">
    <property type="nucleotide sequence ID" value="XM_062864254.1"/>
</dbReference>
<dbReference type="AlphaFoldDB" id="A0AAJ0H165"/>
<feature type="non-terminal residue" evidence="2">
    <location>
        <position position="1"/>
    </location>
</feature>
<evidence type="ECO:0000313" key="3">
    <source>
        <dbReference type="Proteomes" id="UP001273166"/>
    </source>
</evidence>
<gene>
    <name evidence="2" type="ORF">B0T15DRAFT_382597</name>
</gene>
<evidence type="ECO:0000313" key="2">
    <source>
        <dbReference type="EMBL" id="KAK3309909.1"/>
    </source>
</evidence>
<keyword evidence="3" id="KW-1185">Reference proteome</keyword>
<reference evidence="2" key="2">
    <citation type="submission" date="2023-06" db="EMBL/GenBank/DDBJ databases">
        <authorList>
            <consortium name="Lawrence Berkeley National Laboratory"/>
            <person name="Mondo S.J."/>
            <person name="Hensen N."/>
            <person name="Bonometti L."/>
            <person name="Westerberg I."/>
            <person name="Brannstrom I.O."/>
            <person name="Guillou S."/>
            <person name="Cros-Aarteil S."/>
            <person name="Calhoun S."/>
            <person name="Haridas S."/>
            <person name="Kuo A."/>
            <person name="Pangilinan J."/>
            <person name="Riley R."/>
            <person name="Labutti K."/>
            <person name="Andreopoulos B."/>
            <person name="Lipzen A."/>
            <person name="Chen C."/>
            <person name="Yanf M."/>
            <person name="Daum C."/>
            <person name="Ng V."/>
            <person name="Clum A."/>
            <person name="Steindorff A."/>
            <person name="Ohm R."/>
            <person name="Martin F."/>
            <person name="Silar P."/>
            <person name="Natvig D."/>
            <person name="Lalanne C."/>
            <person name="Gautier V."/>
            <person name="Ament-Velasquez S.L."/>
            <person name="Kruys A."/>
            <person name="Hutchinson M.I."/>
            <person name="Powell A.J."/>
            <person name="Barry K."/>
            <person name="Miller A.N."/>
            <person name="Grigoriev I.V."/>
            <person name="Debuchy R."/>
            <person name="Gladieux P."/>
            <person name="Thoren M.H."/>
            <person name="Johannesson H."/>
        </authorList>
    </citation>
    <scope>NUCLEOTIDE SEQUENCE</scope>
    <source>
        <strain evidence="2">CBS 333.67</strain>
    </source>
</reference>
<organism evidence="2 3">
    <name type="scientific">Chaetomium strumarium</name>
    <dbReference type="NCBI Taxonomy" id="1170767"/>
    <lineage>
        <taxon>Eukaryota</taxon>
        <taxon>Fungi</taxon>
        <taxon>Dikarya</taxon>
        <taxon>Ascomycota</taxon>
        <taxon>Pezizomycotina</taxon>
        <taxon>Sordariomycetes</taxon>
        <taxon>Sordariomycetidae</taxon>
        <taxon>Sordariales</taxon>
        <taxon>Chaetomiaceae</taxon>
        <taxon>Chaetomium</taxon>
    </lineage>
</organism>
<feature type="non-terminal residue" evidence="2">
    <location>
        <position position="480"/>
    </location>
</feature>
<dbReference type="Proteomes" id="UP001273166">
    <property type="component" value="Unassembled WGS sequence"/>
</dbReference>
<accession>A0AAJ0H165</accession>
<feature type="region of interest" description="Disordered" evidence="1">
    <location>
        <begin position="1"/>
        <end position="38"/>
    </location>
</feature>
<dbReference type="GeneID" id="87883083"/>
<dbReference type="EMBL" id="JAUDZG010000001">
    <property type="protein sequence ID" value="KAK3309909.1"/>
    <property type="molecule type" value="Genomic_DNA"/>
</dbReference>
<feature type="compositionally biased region" description="Low complexity" evidence="1">
    <location>
        <begin position="436"/>
        <end position="448"/>
    </location>
</feature>
<evidence type="ECO:0000256" key="1">
    <source>
        <dbReference type="SAM" id="MobiDB-lite"/>
    </source>
</evidence>
<reference evidence="2" key="1">
    <citation type="journal article" date="2023" name="Mol. Phylogenet. Evol.">
        <title>Genome-scale phylogeny and comparative genomics of the fungal order Sordariales.</title>
        <authorList>
            <person name="Hensen N."/>
            <person name="Bonometti L."/>
            <person name="Westerberg I."/>
            <person name="Brannstrom I.O."/>
            <person name="Guillou S."/>
            <person name="Cros-Aarteil S."/>
            <person name="Calhoun S."/>
            <person name="Haridas S."/>
            <person name="Kuo A."/>
            <person name="Mondo S."/>
            <person name="Pangilinan J."/>
            <person name="Riley R."/>
            <person name="LaButti K."/>
            <person name="Andreopoulos B."/>
            <person name="Lipzen A."/>
            <person name="Chen C."/>
            <person name="Yan M."/>
            <person name="Daum C."/>
            <person name="Ng V."/>
            <person name="Clum A."/>
            <person name="Steindorff A."/>
            <person name="Ohm R.A."/>
            <person name="Martin F."/>
            <person name="Silar P."/>
            <person name="Natvig D.O."/>
            <person name="Lalanne C."/>
            <person name="Gautier V."/>
            <person name="Ament-Velasquez S.L."/>
            <person name="Kruys A."/>
            <person name="Hutchinson M.I."/>
            <person name="Powell A.J."/>
            <person name="Barry K."/>
            <person name="Miller A.N."/>
            <person name="Grigoriev I.V."/>
            <person name="Debuchy R."/>
            <person name="Gladieux P."/>
            <person name="Hiltunen Thoren M."/>
            <person name="Johannesson H."/>
        </authorList>
    </citation>
    <scope>NUCLEOTIDE SEQUENCE</scope>
    <source>
        <strain evidence="2">CBS 333.67</strain>
    </source>
</reference>
<feature type="compositionally biased region" description="Polar residues" evidence="1">
    <location>
        <begin position="71"/>
        <end position="91"/>
    </location>
</feature>
<feature type="compositionally biased region" description="Polar residues" evidence="1">
    <location>
        <begin position="192"/>
        <end position="201"/>
    </location>
</feature>
<proteinExistence type="predicted"/>
<feature type="compositionally biased region" description="Polar residues" evidence="1">
    <location>
        <begin position="143"/>
        <end position="153"/>
    </location>
</feature>
<feature type="compositionally biased region" description="Basic and acidic residues" evidence="1">
    <location>
        <begin position="179"/>
        <end position="191"/>
    </location>
</feature>
<protein>
    <submittedName>
        <fullName evidence="2">Uncharacterized protein</fullName>
    </submittedName>
</protein>
<feature type="compositionally biased region" description="Basic and acidic residues" evidence="1">
    <location>
        <begin position="9"/>
        <end position="22"/>
    </location>
</feature>
<feature type="region of interest" description="Disordered" evidence="1">
    <location>
        <begin position="50"/>
        <end position="480"/>
    </location>
</feature>
<feature type="compositionally biased region" description="Polar residues" evidence="1">
    <location>
        <begin position="305"/>
        <end position="327"/>
    </location>
</feature>
<feature type="compositionally biased region" description="Basic and acidic residues" evidence="1">
    <location>
        <begin position="393"/>
        <end position="407"/>
    </location>
</feature>
<feature type="compositionally biased region" description="Low complexity" evidence="1">
    <location>
        <begin position="262"/>
        <end position="278"/>
    </location>
</feature>